<feature type="transmembrane region" description="Helical" evidence="3">
    <location>
        <begin position="123"/>
        <end position="143"/>
    </location>
</feature>
<dbReference type="GO" id="GO:0016020">
    <property type="term" value="C:membrane"/>
    <property type="evidence" value="ECO:0007669"/>
    <property type="project" value="UniProtKB-SubCell"/>
</dbReference>
<dbReference type="PANTHER" id="PTHR11360">
    <property type="entry name" value="MONOCARBOXYLATE TRANSPORTER"/>
    <property type="match status" value="1"/>
</dbReference>
<dbReference type="GO" id="GO:0022857">
    <property type="term" value="F:transmembrane transporter activity"/>
    <property type="evidence" value="ECO:0007669"/>
    <property type="project" value="InterPro"/>
</dbReference>
<dbReference type="PANTHER" id="PTHR11360:SF295">
    <property type="entry name" value="TRANSPORTER MCH4-RELATED"/>
    <property type="match status" value="1"/>
</dbReference>
<proteinExistence type="inferred from homology"/>
<dbReference type="AlphaFoldDB" id="A0A1B7TI91"/>
<feature type="transmembrane region" description="Helical" evidence="3">
    <location>
        <begin position="149"/>
        <end position="168"/>
    </location>
</feature>
<dbReference type="Proteomes" id="UP000092321">
    <property type="component" value="Unassembled WGS sequence"/>
</dbReference>
<protein>
    <submittedName>
        <fullName evidence="4">MFS general substrate transporter</fullName>
    </submittedName>
</protein>
<evidence type="ECO:0000256" key="3">
    <source>
        <dbReference type="SAM" id="Phobius"/>
    </source>
</evidence>
<evidence type="ECO:0000313" key="4">
    <source>
        <dbReference type="EMBL" id="OBA28398.1"/>
    </source>
</evidence>
<gene>
    <name evidence="4" type="ORF">HANVADRAFT_37377</name>
</gene>
<dbReference type="GO" id="GO:0032218">
    <property type="term" value="P:riboflavin transport"/>
    <property type="evidence" value="ECO:0007669"/>
    <property type="project" value="TreeGrafter"/>
</dbReference>
<feature type="transmembrane region" description="Helical" evidence="3">
    <location>
        <begin position="331"/>
        <end position="349"/>
    </location>
</feature>
<accession>A0A1B7TI91</accession>
<feature type="transmembrane region" description="Helical" evidence="3">
    <location>
        <begin position="237"/>
        <end position="258"/>
    </location>
</feature>
<name>A0A1B7TI91_9ASCO</name>
<comment type="similarity">
    <text evidence="2">Belongs to the major facilitator superfamily. Monocarboxylate porter (TC 2.A.1.13) family.</text>
</comment>
<feature type="transmembrane region" description="Helical" evidence="3">
    <location>
        <begin position="427"/>
        <end position="446"/>
    </location>
</feature>
<dbReference type="CDD" id="cd17352">
    <property type="entry name" value="MFS_MCT_SLC16"/>
    <property type="match status" value="1"/>
</dbReference>
<keyword evidence="3" id="KW-0472">Membrane</keyword>
<comment type="subcellular location">
    <subcellularLocation>
        <location evidence="1">Membrane</location>
        <topology evidence="1">Multi-pass membrane protein</topology>
    </subcellularLocation>
</comment>
<comment type="caution">
    <text evidence="4">The sequence shown here is derived from an EMBL/GenBank/DDBJ whole genome shotgun (WGS) entry which is preliminary data.</text>
</comment>
<organism evidence="4 5">
    <name type="scientific">Hanseniaspora valbyensis NRRL Y-1626</name>
    <dbReference type="NCBI Taxonomy" id="766949"/>
    <lineage>
        <taxon>Eukaryota</taxon>
        <taxon>Fungi</taxon>
        <taxon>Dikarya</taxon>
        <taxon>Ascomycota</taxon>
        <taxon>Saccharomycotina</taxon>
        <taxon>Saccharomycetes</taxon>
        <taxon>Saccharomycodales</taxon>
        <taxon>Saccharomycodaceae</taxon>
        <taxon>Hanseniaspora</taxon>
    </lineage>
</organism>
<dbReference type="InterPro" id="IPR050327">
    <property type="entry name" value="Proton-linked_MCT"/>
</dbReference>
<dbReference type="SUPFAM" id="SSF103473">
    <property type="entry name" value="MFS general substrate transporter"/>
    <property type="match status" value="1"/>
</dbReference>
<keyword evidence="3" id="KW-1133">Transmembrane helix</keyword>
<feature type="transmembrane region" description="Helical" evidence="3">
    <location>
        <begin position="361"/>
        <end position="382"/>
    </location>
</feature>
<keyword evidence="5" id="KW-1185">Reference proteome</keyword>
<dbReference type="OrthoDB" id="6509908at2759"/>
<evidence type="ECO:0000256" key="2">
    <source>
        <dbReference type="ARBA" id="ARBA00006727"/>
    </source>
</evidence>
<dbReference type="Gene3D" id="1.20.1250.20">
    <property type="entry name" value="MFS general substrate transporter like domains"/>
    <property type="match status" value="1"/>
</dbReference>
<dbReference type="InterPro" id="IPR011701">
    <property type="entry name" value="MFS"/>
</dbReference>
<feature type="transmembrane region" description="Helical" evidence="3">
    <location>
        <begin position="298"/>
        <end position="325"/>
    </location>
</feature>
<feature type="transmembrane region" description="Helical" evidence="3">
    <location>
        <begin position="175"/>
        <end position="198"/>
    </location>
</feature>
<feature type="transmembrane region" description="Helical" evidence="3">
    <location>
        <begin position="458"/>
        <end position="480"/>
    </location>
</feature>
<keyword evidence="3" id="KW-0812">Transmembrane</keyword>
<evidence type="ECO:0000313" key="5">
    <source>
        <dbReference type="Proteomes" id="UP000092321"/>
    </source>
</evidence>
<feature type="transmembrane region" description="Helical" evidence="3">
    <location>
        <begin position="388"/>
        <end position="415"/>
    </location>
</feature>
<sequence>MSVTTAEVAVNRFAIQESEIELTSQEISVEHSNEHVIIESQKSPSSLSRNETIIIDKQVANEVEGYDPANYPGDSNDLKSWLACIGSFFGLLPVFGFINSLGSIEAYISKNQLAGIESSTISWIFSLYLAISFISTILTGSYFDRNGGLKPMIVGTCLYFAGMFGMASCTELYQFIISFSIISGLGCGICTTPLVSVVNTHFYVRRPLANSINTLGGSLGGLIFPVTLKKLYSEVGFVWAVRIVSLFCLFCLIIATIFSRENKKSSTMVKQEFASKKQLFKWYLSTCFNIKYLKDWKFLFAGFGVAFTEVSMTVSSTFFTSYAIFVGNSENSSYLMTTIISAVGIVARLSQGLIAQRYGTYNVIIACAFTCVIWNFVFWLGFGSNSKFLWAYVILYGFSSSSIFSLTPVCIAKICTTSEFGRKYSTAYMLQAVLTLPVFAICGKIIGNGDQKINYDWFIVFSSCLMAVGAGCYLITRILCVGKRICIF</sequence>
<dbReference type="Pfam" id="PF07690">
    <property type="entry name" value="MFS_1"/>
    <property type="match status" value="1"/>
</dbReference>
<reference evidence="5" key="1">
    <citation type="journal article" date="2016" name="Proc. Natl. Acad. Sci. U.S.A.">
        <title>Comparative genomics of biotechnologically important yeasts.</title>
        <authorList>
            <person name="Riley R."/>
            <person name="Haridas S."/>
            <person name="Wolfe K.H."/>
            <person name="Lopes M.R."/>
            <person name="Hittinger C.T."/>
            <person name="Goeker M."/>
            <person name="Salamov A.A."/>
            <person name="Wisecaver J.H."/>
            <person name="Long T.M."/>
            <person name="Calvey C.H."/>
            <person name="Aerts A.L."/>
            <person name="Barry K.W."/>
            <person name="Choi C."/>
            <person name="Clum A."/>
            <person name="Coughlan A.Y."/>
            <person name="Deshpande S."/>
            <person name="Douglass A.P."/>
            <person name="Hanson S.J."/>
            <person name="Klenk H.-P."/>
            <person name="LaButti K.M."/>
            <person name="Lapidus A."/>
            <person name="Lindquist E.A."/>
            <person name="Lipzen A.M."/>
            <person name="Meier-Kolthoff J.P."/>
            <person name="Ohm R.A."/>
            <person name="Otillar R.P."/>
            <person name="Pangilinan J.L."/>
            <person name="Peng Y."/>
            <person name="Rokas A."/>
            <person name="Rosa C.A."/>
            <person name="Scheuner C."/>
            <person name="Sibirny A.A."/>
            <person name="Slot J.C."/>
            <person name="Stielow J.B."/>
            <person name="Sun H."/>
            <person name="Kurtzman C.P."/>
            <person name="Blackwell M."/>
            <person name="Grigoriev I.V."/>
            <person name="Jeffries T.W."/>
        </authorList>
    </citation>
    <scope>NUCLEOTIDE SEQUENCE [LARGE SCALE GENOMIC DNA]</scope>
    <source>
        <strain evidence="5">NRRL Y-1626</strain>
    </source>
</reference>
<dbReference type="EMBL" id="LXPE01000004">
    <property type="protein sequence ID" value="OBA28398.1"/>
    <property type="molecule type" value="Genomic_DNA"/>
</dbReference>
<evidence type="ECO:0000256" key="1">
    <source>
        <dbReference type="ARBA" id="ARBA00004141"/>
    </source>
</evidence>
<feature type="transmembrane region" description="Helical" evidence="3">
    <location>
        <begin position="80"/>
        <end position="102"/>
    </location>
</feature>
<dbReference type="InterPro" id="IPR036259">
    <property type="entry name" value="MFS_trans_sf"/>
</dbReference>